<keyword evidence="5 7" id="KW-0472">Membrane</keyword>
<comment type="subcellular location">
    <subcellularLocation>
        <location evidence="1">Membrane</location>
        <topology evidence="1">Multi-pass membrane protein</topology>
    </subcellularLocation>
</comment>
<keyword evidence="8" id="KW-1185">Reference proteome</keyword>
<keyword evidence="4 7" id="KW-1133">Transmembrane helix</keyword>
<feature type="binding site" evidence="6">
    <location>
        <position position="92"/>
    </location>
    <ligand>
        <name>Zn(2+)</name>
        <dbReference type="ChEBI" id="CHEBI:29105"/>
    </ligand>
</feature>
<dbReference type="GO" id="GO:0046872">
    <property type="term" value="F:metal ion binding"/>
    <property type="evidence" value="ECO:0007669"/>
    <property type="project" value="UniProtKB-KW"/>
</dbReference>
<dbReference type="WBParaSite" id="PTRK_0001183300.1">
    <property type="protein sequence ID" value="PTRK_0001183300.1"/>
    <property type="gene ID" value="PTRK_0001183300"/>
</dbReference>
<dbReference type="InterPro" id="IPR004254">
    <property type="entry name" value="AdipoR/HlyIII-related"/>
</dbReference>
<dbReference type="GO" id="GO:0038023">
    <property type="term" value="F:signaling receptor activity"/>
    <property type="evidence" value="ECO:0007669"/>
    <property type="project" value="TreeGrafter"/>
</dbReference>
<proteinExistence type="inferred from homology"/>
<evidence type="ECO:0000256" key="3">
    <source>
        <dbReference type="ARBA" id="ARBA00022692"/>
    </source>
</evidence>
<name>A0A0N4ZTK5_PARTI</name>
<feature type="binding site" evidence="6">
    <location>
        <position position="240"/>
    </location>
    <ligand>
        <name>Zn(2+)</name>
        <dbReference type="ChEBI" id="CHEBI:29105"/>
    </ligand>
</feature>
<dbReference type="PANTHER" id="PTHR20855:SF92">
    <property type="entry name" value="PROGESTIN AND ADIPOQ RECEPTOR FAMILY MEMBER 3-LIKE"/>
    <property type="match status" value="1"/>
</dbReference>
<dbReference type="AlphaFoldDB" id="A0A0N4ZTK5"/>
<keyword evidence="3 7" id="KW-0812">Transmembrane</keyword>
<dbReference type="PANTHER" id="PTHR20855">
    <property type="entry name" value="ADIPOR/PROGESTIN RECEPTOR-RELATED"/>
    <property type="match status" value="1"/>
</dbReference>
<feature type="transmembrane region" description="Helical" evidence="7">
    <location>
        <begin position="138"/>
        <end position="160"/>
    </location>
</feature>
<dbReference type="GO" id="GO:0016020">
    <property type="term" value="C:membrane"/>
    <property type="evidence" value="ECO:0007669"/>
    <property type="project" value="UniProtKB-SubCell"/>
</dbReference>
<dbReference type="Proteomes" id="UP000038045">
    <property type="component" value="Unplaced"/>
</dbReference>
<evidence type="ECO:0000256" key="6">
    <source>
        <dbReference type="PIRSR" id="PIRSR604254-1"/>
    </source>
</evidence>
<evidence type="ECO:0000313" key="8">
    <source>
        <dbReference type="Proteomes" id="UP000038045"/>
    </source>
</evidence>
<evidence type="ECO:0000256" key="4">
    <source>
        <dbReference type="ARBA" id="ARBA00022989"/>
    </source>
</evidence>
<feature type="transmembrane region" description="Helical" evidence="7">
    <location>
        <begin position="277"/>
        <end position="298"/>
    </location>
</feature>
<evidence type="ECO:0000256" key="7">
    <source>
        <dbReference type="SAM" id="Phobius"/>
    </source>
</evidence>
<feature type="transmembrane region" description="Helical" evidence="7">
    <location>
        <begin position="72"/>
        <end position="91"/>
    </location>
</feature>
<keyword evidence="6" id="KW-0862">Zinc</keyword>
<feature type="transmembrane region" description="Helical" evidence="7">
    <location>
        <begin position="169"/>
        <end position="187"/>
    </location>
</feature>
<feature type="transmembrane region" description="Helical" evidence="7">
    <location>
        <begin position="103"/>
        <end position="126"/>
    </location>
</feature>
<accession>A0A0N4ZTK5</accession>
<comment type="similarity">
    <text evidence="2">Belongs to the ADIPOR family.</text>
</comment>
<evidence type="ECO:0000256" key="2">
    <source>
        <dbReference type="ARBA" id="ARBA00007018"/>
    </source>
</evidence>
<reference evidence="9" key="1">
    <citation type="submission" date="2017-02" db="UniProtKB">
        <authorList>
            <consortium name="WormBaseParasite"/>
        </authorList>
    </citation>
    <scope>IDENTIFICATION</scope>
</reference>
<evidence type="ECO:0000256" key="1">
    <source>
        <dbReference type="ARBA" id="ARBA00004141"/>
    </source>
</evidence>
<organism evidence="8 9">
    <name type="scientific">Parastrongyloides trichosuri</name>
    <name type="common">Possum-specific nematode worm</name>
    <dbReference type="NCBI Taxonomy" id="131310"/>
    <lineage>
        <taxon>Eukaryota</taxon>
        <taxon>Metazoa</taxon>
        <taxon>Ecdysozoa</taxon>
        <taxon>Nematoda</taxon>
        <taxon>Chromadorea</taxon>
        <taxon>Rhabditida</taxon>
        <taxon>Tylenchina</taxon>
        <taxon>Panagrolaimomorpha</taxon>
        <taxon>Strongyloidoidea</taxon>
        <taxon>Strongyloididae</taxon>
        <taxon>Parastrongyloides</taxon>
    </lineage>
</organism>
<dbReference type="Pfam" id="PF03006">
    <property type="entry name" value="HlyIII"/>
    <property type="match status" value="1"/>
</dbReference>
<keyword evidence="6" id="KW-0479">Metal-binding</keyword>
<evidence type="ECO:0000256" key="5">
    <source>
        <dbReference type="ARBA" id="ARBA00023136"/>
    </source>
</evidence>
<evidence type="ECO:0000313" key="9">
    <source>
        <dbReference type="WBParaSite" id="PTRK_0001183300.1"/>
    </source>
</evidence>
<dbReference type="STRING" id="131310.A0A0N4ZTK5"/>
<feature type="binding site" evidence="6">
    <location>
        <position position="244"/>
    </location>
    <ligand>
        <name>Zn(2+)</name>
        <dbReference type="ChEBI" id="CHEBI:29105"/>
    </ligand>
</feature>
<sequence length="334" mass="38985">MLIDVDDTPAILRRHHILTAYRPLHKSTLYYLSTAFIPNNEMLNFWTHFLPAIYILSNYLYPEIISSNGPQFNLFILYTGIIILFICSSFSHLLHSKCYSSHVYWLLIDFFGISYFSICTGLQRFLNSKSQGLWYDIGYVPCLLIASLGLQFLCTSYLFVFKNFWRGRIPIKIISSLIVALWIYVPLLERYFDKTLSTEDVALRLHTKAFGWLLLSGVFMGSKIPERFVHGKFDIIGYSHQLFHCCIFMVTWNLCEGAYIDNKITSKITVSSNMKEIFISVMLICILVIYHLIIRIMMKKTYSEKLDYSSSEFVFVNNCCFYTQCHVPTKNKKD</sequence>
<protein>
    <submittedName>
        <fullName evidence="9">Progestin and adipoQ receptor family member 3-like</fullName>
    </submittedName>
</protein>